<evidence type="ECO:0000256" key="1">
    <source>
        <dbReference type="SAM" id="MobiDB-lite"/>
    </source>
</evidence>
<feature type="compositionally biased region" description="Basic residues" evidence="1">
    <location>
        <begin position="26"/>
        <end position="40"/>
    </location>
</feature>
<feature type="compositionally biased region" description="Basic and acidic residues" evidence="1">
    <location>
        <begin position="1"/>
        <end position="11"/>
    </location>
</feature>
<organism evidence="2">
    <name type="scientific">marine metagenome</name>
    <dbReference type="NCBI Taxonomy" id="408172"/>
    <lineage>
        <taxon>unclassified sequences</taxon>
        <taxon>metagenomes</taxon>
        <taxon>ecological metagenomes</taxon>
    </lineage>
</organism>
<gene>
    <name evidence="2" type="ORF">METZ01_LOCUS404564</name>
</gene>
<accession>A0A382VZ95</accession>
<reference evidence="2" key="1">
    <citation type="submission" date="2018-05" db="EMBL/GenBank/DDBJ databases">
        <authorList>
            <person name="Lanie J.A."/>
            <person name="Ng W.-L."/>
            <person name="Kazmierczak K.M."/>
            <person name="Andrzejewski T.M."/>
            <person name="Davidsen T.M."/>
            <person name="Wayne K.J."/>
            <person name="Tettelin H."/>
            <person name="Glass J.I."/>
            <person name="Rusch D."/>
            <person name="Podicherti R."/>
            <person name="Tsui H.-C.T."/>
            <person name="Winkler M.E."/>
        </authorList>
    </citation>
    <scope>NUCLEOTIDE SEQUENCE</scope>
</reference>
<protein>
    <submittedName>
        <fullName evidence="2">Uncharacterized protein</fullName>
    </submittedName>
</protein>
<sequence length="84" mass="9246">VSSDSNPKKDSASSNSNASKKGATGPRKRKRRRSGAKRGGKRQEKSFQIDADAVVRANERFDRKPRAMGLPKKIEPAPKNIKVN</sequence>
<evidence type="ECO:0000313" key="2">
    <source>
        <dbReference type="EMBL" id="SVD51710.1"/>
    </source>
</evidence>
<proteinExistence type="predicted"/>
<dbReference type="AlphaFoldDB" id="A0A382VZ95"/>
<feature type="region of interest" description="Disordered" evidence="1">
    <location>
        <begin position="1"/>
        <end position="84"/>
    </location>
</feature>
<name>A0A382VZ95_9ZZZZ</name>
<feature type="non-terminal residue" evidence="2">
    <location>
        <position position="1"/>
    </location>
</feature>
<dbReference type="EMBL" id="UINC01155701">
    <property type="protein sequence ID" value="SVD51710.1"/>
    <property type="molecule type" value="Genomic_DNA"/>
</dbReference>
<feature type="non-terminal residue" evidence="2">
    <location>
        <position position="84"/>
    </location>
</feature>
<feature type="compositionally biased region" description="Low complexity" evidence="1">
    <location>
        <begin position="12"/>
        <end position="25"/>
    </location>
</feature>